<dbReference type="Proteomes" id="UP000433737">
    <property type="component" value="Unassembled WGS sequence"/>
</dbReference>
<gene>
    <name evidence="2" type="ORF">PANT111_480016</name>
</gene>
<dbReference type="EMBL" id="CABWMH010000043">
    <property type="protein sequence ID" value="VXC52256.1"/>
    <property type="molecule type" value="Genomic_DNA"/>
</dbReference>
<comment type="caution">
    <text evidence="2">The sequence shown here is derived from an EMBL/GenBank/DDBJ whole genome shotgun (WGS) entry which is preliminary data.</text>
</comment>
<proteinExistence type="predicted"/>
<name>A0AAX3JBT6_9GAMM</name>
<evidence type="ECO:0000313" key="3">
    <source>
        <dbReference type="Proteomes" id="UP000433737"/>
    </source>
</evidence>
<evidence type="ECO:0000313" key="2">
    <source>
        <dbReference type="EMBL" id="VXC52256.1"/>
    </source>
</evidence>
<evidence type="ECO:0000256" key="1">
    <source>
        <dbReference type="SAM" id="MobiDB-lite"/>
    </source>
</evidence>
<sequence length="73" mass="8686">MLFPYMLQFSSMNRLLFNQSVEKYNYKYSKNRYGPQRAVREDLKKCHSKSKSKECGSIKRNPGFKNPLENSDE</sequence>
<dbReference type="AlphaFoldDB" id="A0AAX3JBT6"/>
<feature type="region of interest" description="Disordered" evidence="1">
    <location>
        <begin position="50"/>
        <end position="73"/>
    </location>
</feature>
<reference evidence="2 3" key="1">
    <citation type="submission" date="2019-10" db="EMBL/GenBank/DDBJ databases">
        <authorList>
            <person name="Karimi E."/>
        </authorList>
    </citation>
    <scope>NUCLEOTIDE SEQUENCE [LARGE SCALE GENOMIC DNA]</scope>
    <source>
        <strain evidence="2">Pantoea sp. 111</strain>
    </source>
</reference>
<accession>A0AAX3JBT6</accession>
<organism evidence="2 3">
    <name type="scientific">Pantoea brenneri</name>
    <dbReference type="NCBI Taxonomy" id="472694"/>
    <lineage>
        <taxon>Bacteria</taxon>
        <taxon>Pseudomonadati</taxon>
        <taxon>Pseudomonadota</taxon>
        <taxon>Gammaproteobacteria</taxon>
        <taxon>Enterobacterales</taxon>
        <taxon>Erwiniaceae</taxon>
        <taxon>Pantoea</taxon>
    </lineage>
</organism>
<protein>
    <submittedName>
        <fullName evidence="2">Uncharacterized protein</fullName>
    </submittedName>
</protein>